<organism evidence="2 3">
    <name type="scientific">Cymbomonas tetramitiformis</name>
    <dbReference type="NCBI Taxonomy" id="36881"/>
    <lineage>
        <taxon>Eukaryota</taxon>
        <taxon>Viridiplantae</taxon>
        <taxon>Chlorophyta</taxon>
        <taxon>Pyramimonadophyceae</taxon>
        <taxon>Pyramimonadales</taxon>
        <taxon>Pyramimonadaceae</taxon>
        <taxon>Cymbomonas</taxon>
    </lineage>
</organism>
<dbReference type="EMBL" id="LGRX02029429">
    <property type="protein sequence ID" value="KAK3246839.1"/>
    <property type="molecule type" value="Genomic_DNA"/>
</dbReference>
<dbReference type="Proteomes" id="UP001190700">
    <property type="component" value="Unassembled WGS sequence"/>
</dbReference>
<dbReference type="InterPro" id="IPR014710">
    <property type="entry name" value="RmlC-like_jellyroll"/>
</dbReference>
<dbReference type="PANTHER" id="PTHR23011:SF28">
    <property type="entry name" value="CYCLIC NUCLEOTIDE-BINDING DOMAIN CONTAINING PROTEIN"/>
    <property type="match status" value="1"/>
</dbReference>
<dbReference type="InterPro" id="IPR018490">
    <property type="entry name" value="cNMP-bd_dom_sf"/>
</dbReference>
<comment type="caution">
    <text evidence="2">The sequence shown here is derived from an EMBL/GenBank/DDBJ whole genome shotgun (WGS) entry which is preliminary data.</text>
</comment>
<sequence>MSSPTVNIGFTGLKALLRFKRLGKGKQLTPLELAQREYEAKLATLKDVKPHILWHRLRLSFTKDKNARNHAENIQMCVLLHILCKFFSQQTFEVKFYLSRYIELDVFKTGTIICKEGEVGTRYYIVLSGLINIVVKNPEGAYVVVSNMKNGAAFGDMALISNQPRSAACIAQISPTEILSVDKDTFMKIYKKMSMFNTGSVKFIKTIPVFRHVEYR</sequence>
<dbReference type="AlphaFoldDB" id="A0AAE0C2V6"/>
<protein>
    <recommendedName>
        <fullName evidence="1">Cyclic nucleotide-binding domain-containing protein</fullName>
    </recommendedName>
</protein>
<accession>A0AAE0C2V6</accession>
<evidence type="ECO:0000259" key="1">
    <source>
        <dbReference type="PROSITE" id="PS50042"/>
    </source>
</evidence>
<dbReference type="InterPro" id="IPR000595">
    <property type="entry name" value="cNMP-bd_dom"/>
</dbReference>
<keyword evidence="3" id="KW-1185">Reference proteome</keyword>
<dbReference type="InterPro" id="IPR018488">
    <property type="entry name" value="cNMP-bd_CS"/>
</dbReference>
<dbReference type="PROSITE" id="PS50042">
    <property type="entry name" value="CNMP_BINDING_3"/>
    <property type="match status" value="1"/>
</dbReference>
<gene>
    <name evidence="2" type="ORF">CYMTET_43642</name>
</gene>
<reference evidence="2 3" key="1">
    <citation type="journal article" date="2015" name="Genome Biol. Evol.">
        <title>Comparative Genomics of a Bacterivorous Green Alga Reveals Evolutionary Causalities and Consequences of Phago-Mixotrophic Mode of Nutrition.</title>
        <authorList>
            <person name="Burns J.A."/>
            <person name="Paasch A."/>
            <person name="Narechania A."/>
            <person name="Kim E."/>
        </authorList>
    </citation>
    <scope>NUCLEOTIDE SEQUENCE [LARGE SCALE GENOMIC DNA]</scope>
    <source>
        <strain evidence="2 3">PLY_AMNH</strain>
    </source>
</reference>
<dbReference type="SMART" id="SM00100">
    <property type="entry name" value="cNMP"/>
    <property type="match status" value="1"/>
</dbReference>
<dbReference type="Gene3D" id="2.60.120.10">
    <property type="entry name" value="Jelly Rolls"/>
    <property type="match status" value="1"/>
</dbReference>
<dbReference type="PANTHER" id="PTHR23011">
    <property type="entry name" value="CYCLIC NUCLEOTIDE-BINDING DOMAIN CONTAINING PROTEIN"/>
    <property type="match status" value="1"/>
</dbReference>
<dbReference type="SUPFAM" id="SSF51206">
    <property type="entry name" value="cAMP-binding domain-like"/>
    <property type="match status" value="1"/>
</dbReference>
<dbReference type="CDD" id="cd00038">
    <property type="entry name" value="CAP_ED"/>
    <property type="match status" value="1"/>
</dbReference>
<dbReference type="Pfam" id="PF00027">
    <property type="entry name" value="cNMP_binding"/>
    <property type="match status" value="1"/>
</dbReference>
<evidence type="ECO:0000313" key="3">
    <source>
        <dbReference type="Proteomes" id="UP001190700"/>
    </source>
</evidence>
<dbReference type="PROSITE" id="PS00888">
    <property type="entry name" value="CNMP_BINDING_1"/>
    <property type="match status" value="1"/>
</dbReference>
<evidence type="ECO:0000313" key="2">
    <source>
        <dbReference type="EMBL" id="KAK3246839.1"/>
    </source>
</evidence>
<name>A0AAE0C2V6_9CHLO</name>
<feature type="domain" description="Cyclic nucleotide-binding" evidence="1">
    <location>
        <begin position="86"/>
        <end position="189"/>
    </location>
</feature>
<proteinExistence type="predicted"/>